<accession>A0A4Y9YDB0</accession>
<organism evidence="13 14">
    <name type="scientific">Rhodofomes roseus</name>
    <dbReference type="NCBI Taxonomy" id="34475"/>
    <lineage>
        <taxon>Eukaryota</taxon>
        <taxon>Fungi</taxon>
        <taxon>Dikarya</taxon>
        <taxon>Basidiomycota</taxon>
        <taxon>Agaricomycotina</taxon>
        <taxon>Agaricomycetes</taxon>
        <taxon>Polyporales</taxon>
        <taxon>Rhodofomes</taxon>
    </lineage>
</organism>
<evidence type="ECO:0000313" key="14">
    <source>
        <dbReference type="Proteomes" id="UP000298390"/>
    </source>
</evidence>
<sequence>MNLFRLFGDMSHLASILLLLYKIQTTRSVRGLSFKTQALYVTVFVTRYLDLFYDYVSLYNSVMKTFFITSSCYVLYLMKKKYRPTNDPSIDTFRVEYLLGPCVLLSLIFNYRFTFAEILWSFSIFLESVAILPQLFMLQRTGEAEAITTHYLAALGAYRALYIPNWIYRYWMEDQVDPIAVTAGIVQTALYVDFFYVYFTKQYLSEHIRYTPHTSTKTCKTAQNWIIEVEFKIHGDTAHLYGDGLAMWLTTTRTQPGPVFGSVDNFEGLGIFLDTYANTRHSYSFPRIVGMLGDGKTPYDQAGDGQKDSLGGCSANLRRTNVATKLRVSYVKDKLLSVKAQYRAWDDWVECFTIRDISLPSAPYLGFSAMTGDTLKNRLTLCNSIISVTTYSAILSSPEKQRNKLLGTESVVASTFLWTLLKIVGVLAVLAGLFYAYKTYVLKQSVGRGFSDAFMGRGGGGMSAFYTDAKRF</sequence>
<protein>
    <recommendedName>
        <fullName evidence="11">ER lumen protein-retaining receptor</fullName>
    </recommendedName>
</protein>
<keyword evidence="8 11" id="KW-1133">Transmembrane helix</keyword>
<comment type="caution">
    <text evidence="11">Lacks conserved residue(s) required for the propagation of feature annotation.</text>
</comment>
<dbReference type="PROSITE" id="PS00952">
    <property type="entry name" value="ER_LUMEN_RECEPTOR_2"/>
    <property type="match status" value="1"/>
</dbReference>
<evidence type="ECO:0000256" key="4">
    <source>
        <dbReference type="ARBA" id="ARBA00022692"/>
    </source>
</evidence>
<evidence type="ECO:0000256" key="1">
    <source>
        <dbReference type="ARBA" id="ARBA00004477"/>
    </source>
</evidence>
<gene>
    <name evidence="13" type="ORF">EVJ58_g6146</name>
</gene>
<keyword evidence="7 11" id="KW-0653">Protein transport</keyword>
<reference evidence="13 14" key="1">
    <citation type="submission" date="2019-01" db="EMBL/GenBank/DDBJ databases">
        <title>Genome sequencing of the rare red list fungi Fomitopsis rosea.</title>
        <authorList>
            <person name="Buettner E."/>
            <person name="Kellner H."/>
        </authorList>
    </citation>
    <scope>NUCLEOTIDE SEQUENCE [LARGE SCALE GENOMIC DNA]</scope>
    <source>
        <strain evidence="13 14">DSM 105464</strain>
    </source>
</reference>
<feature type="transmembrane region" description="Helical" evidence="11">
    <location>
        <begin position="97"/>
        <end position="113"/>
    </location>
</feature>
<comment type="caution">
    <text evidence="13">The sequence shown here is derived from an EMBL/GenBank/DDBJ whole genome shotgun (WGS) entry which is preliminary data.</text>
</comment>
<dbReference type="Pfam" id="PF03388">
    <property type="entry name" value="Lectin_leg-like"/>
    <property type="match status" value="1"/>
</dbReference>
<proteinExistence type="inferred from homology"/>
<evidence type="ECO:0000313" key="13">
    <source>
        <dbReference type="EMBL" id="TFY58869.1"/>
    </source>
</evidence>
<dbReference type="AlphaFoldDB" id="A0A4Y9YDB0"/>
<dbReference type="Pfam" id="PF00810">
    <property type="entry name" value="ER_lumen_recept"/>
    <property type="match status" value="1"/>
</dbReference>
<evidence type="ECO:0000256" key="3">
    <source>
        <dbReference type="ARBA" id="ARBA00022448"/>
    </source>
</evidence>
<comment type="similarity">
    <text evidence="2 11">Belongs to the ERD2 family.</text>
</comment>
<dbReference type="Proteomes" id="UP000298390">
    <property type="component" value="Unassembled WGS sequence"/>
</dbReference>
<feature type="transmembrane region" description="Helical" evidence="11">
    <location>
        <begin position="379"/>
        <end position="396"/>
    </location>
</feature>
<name>A0A4Y9YDB0_9APHY</name>
<keyword evidence="6" id="KW-0931">ER-Golgi transport</keyword>
<dbReference type="PROSITE" id="PS51328">
    <property type="entry name" value="L_LECTIN_LIKE"/>
    <property type="match status" value="1"/>
</dbReference>
<evidence type="ECO:0000259" key="12">
    <source>
        <dbReference type="PROSITE" id="PS51328"/>
    </source>
</evidence>
<dbReference type="GO" id="GO:0046923">
    <property type="term" value="F:ER retention sequence binding"/>
    <property type="evidence" value="ECO:0007669"/>
    <property type="project" value="InterPro"/>
</dbReference>
<dbReference type="GO" id="GO:0015031">
    <property type="term" value="P:protein transport"/>
    <property type="evidence" value="ECO:0007669"/>
    <property type="project" value="UniProtKB-KW"/>
</dbReference>
<dbReference type="GO" id="GO:0016192">
    <property type="term" value="P:vesicle-mediated transport"/>
    <property type="evidence" value="ECO:0007669"/>
    <property type="project" value="UniProtKB-KW"/>
</dbReference>
<feature type="transmembrane region" description="Helical" evidence="11">
    <location>
        <begin position="416"/>
        <end position="437"/>
    </location>
</feature>
<evidence type="ECO:0000256" key="6">
    <source>
        <dbReference type="ARBA" id="ARBA00022892"/>
    </source>
</evidence>
<dbReference type="PANTHER" id="PTHR10585">
    <property type="entry name" value="ER LUMEN PROTEIN RETAINING RECEPTOR"/>
    <property type="match status" value="1"/>
</dbReference>
<dbReference type="EMBL" id="SEKV01000334">
    <property type="protein sequence ID" value="TFY58869.1"/>
    <property type="molecule type" value="Genomic_DNA"/>
</dbReference>
<evidence type="ECO:0000256" key="7">
    <source>
        <dbReference type="ARBA" id="ARBA00022927"/>
    </source>
</evidence>
<evidence type="ECO:0000256" key="5">
    <source>
        <dbReference type="ARBA" id="ARBA00022824"/>
    </source>
</evidence>
<keyword evidence="4 11" id="KW-0812">Transmembrane</keyword>
<dbReference type="CDD" id="cd07308">
    <property type="entry name" value="lectin_leg-like"/>
    <property type="match status" value="1"/>
</dbReference>
<dbReference type="GO" id="GO:0006621">
    <property type="term" value="P:protein retention in ER lumen"/>
    <property type="evidence" value="ECO:0007669"/>
    <property type="project" value="InterPro"/>
</dbReference>
<keyword evidence="5 11" id="KW-0256">Endoplasmic reticulum</keyword>
<dbReference type="PRINTS" id="PR00660">
    <property type="entry name" value="ERLUMENR"/>
</dbReference>
<keyword evidence="9 11" id="KW-0472">Membrane</keyword>
<evidence type="ECO:0000256" key="10">
    <source>
        <dbReference type="ARBA" id="ARBA00023170"/>
    </source>
</evidence>
<keyword evidence="3 11" id="KW-0813">Transport</keyword>
<keyword evidence="10 11" id="KW-0675">Receptor</keyword>
<dbReference type="STRING" id="34475.A0A4Y9YDB0"/>
<dbReference type="SUPFAM" id="SSF49899">
    <property type="entry name" value="Concanavalin A-like lectins/glucanases"/>
    <property type="match status" value="1"/>
</dbReference>
<dbReference type="GO" id="GO:0005789">
    <property type="term" value="C:endoplasmic reticulum membrane"/>
    <property type="evidence" value="ECO:0007669"/>
    <property type="project" value="UniProtKB-SubCell"/>
</dbReference>
<evidence type="ECO:0000256" key="2">
    <source>
        <dbReference type="ARBA" id="ARBA00010120"/>
    </source>
</evidence>
<dbReference type="Gene3D" id="2.60.120.200">
    <property type="match status" value="1"/>
</dbReference>
<evidence type="ECO:0000256" key="11">
    <source>
        <dbReference type="RuleBase" id="RU000634"/>
    </source>
</evidence>
<evidence type="ECO:0000256" key="9">
    <source>
        <dbReference type="ARBA" id="ARBA00023136"/>
    </source>
</evidence>
<feature type="domain" description="L-type lectin-like" evidence="12">
    <location>
        <begin position="223"/>
        <end position="393"/>
    </location>
</feature>
<dbReference type="InterPro" id="IPR013320">
    <property type="entry name" value="ConA-like_dom_sf"/>
</dbReference>
<comment type="subcellular location">
    <subcellularLocation>
        <location evidence="1 11">Endoplasmic reticulum membrane</location>
        <topology evidence="1 11">Multi-pass membrane protein</topology>
    </subcellularLocation>
</comment>
<feature type="transmembrane region" description="Helical" evidence="11">
    <location>
        <begin position="55"/>
        <end position="76"/>
    </location>
</feature>
<dbReference type="InterPro" id="IPR000133">
    <property type="entry name" value="ER_ret_rcpt"/>
</dbReference>
<evidence type="ECO:0000256" key="8">
    <source>
        <dbReference type="ARBA" id="ARBA00022989"/>
    </source>
</evidence>
<feature type="transmembrane region" description="Helical" evidence="11">
    <location>
        <begin position="179"/>
        <end position="199"/>
    </location>
</feature>
<dbReference type="InterPro" id="IPR005052">
    <property type="entry name" value="Lectin_leg"/>
</dbReference>